<dbReference type="OrthoDB" id="964996at2"/>
<name>A1ZYK8_MICM2</name>
<gene>
    <name evidence="1" type="ORF">M23134_06253</name>
</gene>
<reference evidence="1 2" key="1">
    <citation type="submission" date="2007-01" db="EMBL/GenBank/DDBJ databases">
        <authorList>
            <person name="Haygood M."/>
            <person name="Podell S."/>
            <person name="Anderson C."/>
            <person name="Hopkinson B."/>
            <person name="Roe K."/>
            <person name="Barbeau K."/>
            <person name="Gaasterland T."/>
            <person name="Ferriera S."/>
            <person name="Johnson J."/>
            <person name="Kravitz S."/>
            <person name="Beeson K."/>
            <person name="Sutton G."/>
            <person name="Rogers Y.-H."/>
            <person name="Friedman R."/>
            <person name="Frazier M."/>
            <person name="Venter J.C."/>
        </authorList>
    </citation>
    <scope>NUCLEOTIDE SEQUENCE [LARGE SCALE GENOMIC DNA]</scope>
    <source>
        <strain evidence="1 2">ATCC 23134</strain>
    </source>
</reference>
<dbReference type="EMBL" id="AAWS01000067">
    <property type="protein sequence ID" value="EAY24511.1"/>
    <property type="molecule type" value="Genomic_DNA"/>
</dbReference>
<comment type="caution">
    <text evidence="1">The sequence shown here is derived from an EMBL/GenBank/DDBJ whole genome shotgun (WGS) entry which is preliminary data.</text>
</comment>
<protein>
    <submittedName>
        <fullName evidence="1">Insertion element IS1 protein InsB</fullName>
    </submittedName>
</protein>
<evidence type="ECO:0000313" key="2">
    <source>
        <dbReference type="Proteomes" id="UP000004095"/>
    </source>
</evidence>
<evidence type="ECO:0000313" key="1">
    <source>
        <dbReference type="EMBL" id="EAY24511.1"/>
    </source>
</evidence>
<sequence length="57" mass="6752">MANLYLIGQLETGQLKSLDVALYYSDELDKFWRYVGNKSNQRGTWYAIERHRVLLTI</sequence>
<dbReference type="AlphaFoldDB" id="A1ZYK8"/>
<proteinExistence type="predicted"/>
<accession>A1ZYK8</accession>
<dbReference type="Proteomes" id="UP000004095">
    <property type="component" value="Unassembled WGS sequence"/>
</dbReference>
<organism evidence="1 2">
    <name type="scientific">Microscilla marina ATCC 23134</name>
    <dbReference type="NCBI Taxonomy" id="313606"/>
    <lineage>
        <taxon>Bacteria</taxon>
        <taxon>Pseudomonadati</taxon>
        <taxon>Bacteroidota</taxon>
        <taxon>Cytophagia</taxon>
        <taxon>Cytophagales</taxon>
        <taxon>Microscillaceae</taxon>
        <taxon>Microscilla</taxon>
    </lineage>
</organism>
<dbReference type="RefSeq" id="WP_002704637.1">
    <property type="nucleotide sequence ID" value="NZ_AAWS01000067.1"/>
</dbReference>
<keyword evidence="2" id="KW-1185">Reference proteome</keyword>